<keyword evidence="6" id="KW-0100">Branched-chain amino acid biosynthesis</keyword>
<keyword evidence="5 9" id="KW-0808">Transferase</keyword>
<dbReference type="AlphaFoldDB" id="A0A0F0CNR0"/>
<dbReference type="InterPro" id="IPR036230">
    <property type="entry name" value="LeuA_allosteric_dom_sf"/>
</dbReference>
<comment type="caution">
    <text evidence="11">The sequence shown here is derived from an EMBL/GenBank/DDBJ whole genome shotgun (WGS) entry which is preliminary data.</text>
</comment>
<dbReference type="PANTHER" id="PTHR43538:SF1">
    <property type="entry name" value="(R)-CITRAMALATE SYNTHASE"/>
    <property type="match status" value="1"/>
</dbReference>
<dbReference type="GO" id="GO:0043714">
    <property type="term" value="F:(R)-citramalate synthase activity"/>
    <property type="evidence" value="ECO:0007669"/>
    <property type="project" value="UniProtKB-UniRule"/>
</dbReference>
<evidence type="ECO:0000259" key="10">
    <source>
        <dbReference type="PROSITE" id="PS50991"/>
    </source>
</evidence>
<evidence type="ECO:0000256" key="5">
    <source>
        <dbReference type="ARBA" id="ARBA00022679"/>
    </source>
</evidence>
<evidence type="ECO:0000256" key="6">
    <source>
        <dbReference type="ARBA" id="ARBA00023304"/>
    </source>
</evidence>
<sequence length="526" mass="58022">MKKVYIYDTTLRDGSQSAGISFSVQDKIRIAQKLDELGIDFIEGGWPGATPKEDEFFKEARSIKFANSKLAAFGSTPSVDSQVSNDPILKGLLASETLYVTIFGKTWDLHVKAVLKTSLKENLKMIGESIEYLKKKGRRVMFDAEHFFDGYEENPKYAVEAIEVAVNAGAECIILCDTNGGALTSRVFDVVREVKNNVNIDLGIHTHNDGEMAVANSIAAVSAGCVQVQGTFNGYGERCGNANLVSIAPALRFKLGFDVLSELALKNFTEVSNFIAEVANMKPNDSQSYTGKNAFAHKAGVHINAMMKNSKTYEHIEPDKVGNTRRLLISELSGKSSIIAKAEERGVAIGKNPDEAKKILKEVQALENEGYQFELAEASLILLMERVYSVEKKYFTIEELRVIVEKHVDGKIESEATVKVNINGEIRHTVAEGDGPVHAMDRALRKALNEFFPSLNNMRLTDFSVRVLDEKAGTAAKVRVLVQSQDENTSWWTVGVSENIIDASARALIDSIEYKFLKDEEGASKK</sequence>
<dbReference type="InterPro" id="IPR005675">
    <property type="entry name" value="Citramal_synthase"/>
</dbReference>
<accession>A0A0F0CNR0</accession>
<dbReference type="PANTHER" id="PTHR43538">
    <property type="entry name" value="ALPHA-IPM SYNTHASE/HOMOCITRATE SYNTHASE"/>
    <property type="match status" value="1"/>
</dbReference>
<comment type="pathway">
    <text evidence="1">Amino-acid biosynthesis; L-isoleucine biosynthesis; 2-oxobutanoate from pyruvate: step 1/3.</text>
</comment>
<dbReference type="Pfam" id="PF00682">
    <property type="entry name" value="HMGL-like"/>
    <property type="match status" value="1"/>
</dbReference>
<dbReference type="InterPro" id="IPR000891">
    <property type="entry name" value="PYR_CT"/>
</dbReference>
<organism evidence="11 12">
    <name type="scientific">Candidatus Omnitrophus magneticus</name>
    <dbReference type="NCBI Taxonomy" id="1609969"/>
    <lineage>
        <taxon>Bacteria</taxon>
        <taxon>Pseudomonadati</taxon>
        <taxon>Candidatus Omnitrophota</taxon>
        <taxon>Candidatus Omnitrophus</taxon>
    </lineage>
</organism>
<dbReference type="InterPro" id="IPR013709">
    <property type="entry name" value="2-isopropylmalate_synth_dimer"/>
</dbReference>
<dbReference type="SMART" id="SM00917">
    <property type="entry name" value="LeuA_dimer"/>
    <property type="match status" value="1"/>
</dbReference>
<dbReference type="Gene3D" id="3.30.160.270">
    <property type="match status" value="1"/>
</dbReference>
<dbReference type="PROSITE" id="PS50991">
    <property type="entry name" value="PYR_CT"/>
    <property type="match status" value="1"/>
</dbReference>
<keyword evidence="12" id="KW-1185">Reference proteome</keyword>
<evidence type="ECO:0000256" key="2">
    <source>
        <dbReference type="ARBA" id="ARBA00006154"/>
    </source>
</evidence>
<proteinExistence type="inferred from homology"/>
<dbReference type="SUPFAM" id="SSF110921">
    <property type="entry name" value="2-isopropylmalate synthase LeuA, allosteric (dimerisation) domain"/>
    <property type="match status" value="1"/>
</dbReference>
<name>A0A0F0CNR0_9BACT</name>
<keyword evidence="4" id="KW-0412">Isoleucine biosynthesis</keyword>
<protein>
    <recommendedName>
        <fullName evidence="8">Citramalate synthase</fullName>
        <ecNumber evidence="8">2.3.3.21</ecNumber>
    </recommendedName>
</protein>
<dbReference type="GO" id="GO:0003852">
    <property type="term" value="F:2-isopropylmalate synthase activity"/>
    <property type="evidence" value="ECO:0007669"/>
    <property type="project" value="InterPro"/>
</dbReference>
<dbReference type="GO" id="GO:0009098">
    <property type="term" value="P:L-leucine biosynthetic process"/>
    <property type="evidence" value="ECO:0007669"/>
    <property type="project" value="InterPro"/>
</dbReference>
<evidence type="ECO:0000256" key="7">
    <source>
        <dbReference type="ARBA" id="ARBA00048263"/>
    </source>
</evidence>
<dbReference type="Proteomes" id="UP000033428">
    <property type="component" value="Unassembled WGS sequence"/>
</dbReference>
<keyword evidence="3" id="KW-0028">Amino-acid biosynthesis</keyword>
<evidence type="ECO:0000256" key="3">
    <source>
        <dbReference type="ARBA" id="ARBA00022605"/>
    </source>
</evidence>
<evidence type="ECO:0000256" key="9">
    <source>
        <dbReference type="RuleBase" id="RU003523"/>
    </source>
</evidence>
<evidence type="ECO:0000313" key="11">
    <source>
        <dbReference type="EMBL" id="KJJ84968.1"/>
    </source>
</evidence>
<gene>
    <name evidence="11" type="ORF">OMAG_001198</name>
</gene>
<comment type="similarity">
    <text evidence="2 9">Belongs to the alpha-IPM synthase/homocitrate synthase family.</text>
</comment>
<dbReference type="InterPro" id="IPR002034">
    <property type="entry name" value="AIPM/Hcit_synth_CS"/>
</dbReference>
<reference evidence="11 12" key="1">
    <citation type="submission" date="2015-02" db="EMBL/GenBank/DDBJ databases">
        <title>Single-cell genomics of uncultivated deep-branching MTB reveals a conserved set of magnetosome genes.</title>
        <authorList>
            <person name="Kolinko S."/>
            <person name="Richter M."/>
            <person name="Glockner F.O."/>
            <person name="Brachmann A."/>
            <person name="Schuler D."/>
        </authorList>
    </citation>
    <scope>NUCLEOTIDE SEQUENCE [LARGE SCALE GENOMIC DNA]</scope>
    <source>
        <strain evidence="11">SKK-01</strain>
    </source>
</reference>
<dbReference type="PROSITE" id="PS00815">
    <property type="entry name" value="AIPM_HOMOCIT_SYNTH_1"/>
    <property type="match status" value="1"/>
</dbReference>
<dbReference type="UniPathway" id="UPA00047">
    <property type="reaction ID" value="UER00066"/>
</dbReference>
<evidence type="ECO:0000256" key="8">
    <source>
        <dbReference type="NCBIfam" id="TIGR00977"/>
    </source>
</evidence>
<feature type="domain" description="Pyruvate carboxyltransferase" evidence="10">
    <location>
        <begin position="4"/>
        <end position="269"/>
    </location>
</feature>
<dbReference type="InterPro" id="IPR054691">
    <property type="entry name" value="LeuA/HCS_post-cat"/>
</dbReference>
<dbReference type="SUPFAM" id="SSF51569">
    <property type="entry name" value="Aldolase"/>
    <property type="match status" value="1"/>
</dbReference>
<dbReference type="CDD" id="cd07941">
    <property type="entry name" value="DRE_TIM_LeuA3"/>
    <property type="match status" value="1"/>
</dbReference>
<dbReference type="Gene3D" id="3.20.20.70">
    <property type="entry name" value="Aldolase class I"/>
    <property type="match status" value="1"/>
</dbReference>
<dbReference type="InterPro" id="IPR013785">
    <property type="entry name" value="Aldolase_TIM"/>
</dbReference>
<dbReference type="EC" id="2.3.3.21" evidence="8"/>
<dbReference type="NCBIfam" id="TIGR00977">
    <property type="entry name" value="citramal_synth"/>
    <property type="match status" value="1"/>
</dbReference>
<dbReference type="Pfam" id="PF08502">
    <property type="entry name" value="LeuA_dimer"/>
    <property type="match status" value="1"/>
</dbReference>
<evidence type="ECO:0000256" key="1">
    <source>
        <dbReference type="ARBA" id="ARBA00004743"/>
    </source>
</evidence>
<dbReference type="GO" id="GO:0009097">
    <property type="term" value="P:isoleucine biosynthetic process"/>
    <property type="evidence" value="ECO:0007669"/>
    <property type="project" value="UniProtKB-UniRule"/>
</dbReference>
<evidence type="ECO:0000256" key="4">
    <source>
        <dbReference type="ARBA" id="ARBA00022624"/>
    </source>
</evidence>
<dbReference type="PATRIC" id="fig|1609969.3.peg.1287"/>
<dbReference type="Pfam" id="PF22617">
    <property type="entry name" value="HCS_D2"/>
    <property type="match status" value="1"/>
</dbReference>
<comment type="catalytic activity">
    <reaction evidence="7">
        <text>pyruvate + acetyl-CoA + H2O = (3R)-citramalate + CoA + H(+)</text>
        <dbReference type="Rhea" id="RHEA:19045"/>
        <dbReference type="ChEBI" id="CHEBI:15361"/>
        <dbReference type="ChEBI" id="CHEBI:15377"/>
        <dbReference type="ChEBI" id="CHEBI:15378"/>
        <dbReference type="ChEBI" id="CHEBI:30934"/>
        <dbReference type="ChEBI" id="CHEBI:57287"/>
        <dbReference type="ChEBI" id="CHEBI:57288"/>
        <dbReference type="EC" id="2.3.3.21"/>
    </reaction>
</comment>
<dbReference type="EMBL" id="JYNY01000232">
    <property type="protein sequence ID" value="KJJ84968.1"/>
    <property type="molecule type" value="Genomic_DNA"/>
</dbReference>
<evidence type="ECO:0000313" key="12">
    <source>
        <dbReference type="Proteomes" id="UP000033428"/>
    </source>
</evidence>